<evidence type="ECO:0000256" key="2">
    <source>
        <dbReference type="SAM" id="SignalP"/>
    </source>
</evidence>
<organism evidence="3 4">
    <name type="scientific">Rubus argutus</name>
    <name type="common">Southern blackberry</name>
    <dbReference type="NCBI Taxonomy" id="59490"/>
    <lineage>
        <taxon>Eukaryota</taxon>
        <taxon>Viridiplantae</taxon>
        <taxon>Streptophyta</taxon>
        <taxon>Embryophyta</taxon>
        <taxon>Tracheophyta</taxon>
        <taxon>Spermatophyta</taxon>
        <taxon>Magnoliopsida</taxon>
        <taxon>eudicotyledons</taxon>
        <taxon>Gunneridae</taxon>
        <taxon>Pentapetalae</taxon>
        <taxon>rosids</taxon>
        <taxon>fabids</taxon>
        <taxon>Rosales</taxon>
        <taxon>Rosaceae</taxon>
        <taxon>Rosoideae</taxon>
        <taxon>Rosoideae incertae sedis</taxon>
        <taxon>Rubus</taxon>
    </lineage>
</organism>
<feature type="compositionally biased region" description="Pro residues" evidence="1">
    <location>
        <begin position="71"/>
        <end position="162"/>
    </location>
</feature>
<gene>
    <name evidence="3" type="ORF">M0R45_016550</name>
</gene>
<sequence>MDHHAMVRLGVVLIILLIAIVAEGAPQPKAKKVKCQDKKFYKCYHKDLYCPKACLRTCVVDCKKCKAVCKAPPPPPPPRHPPPPPPKSYHHSPPPPPKTYHSPPPAPSVVPSSPPSNTNPPPLPPTSTPSPPPTPSPPLPPTPTPSPPPPAAPTPSPPPPPAFIGGLRRKRVKCKNKNYPHCYGMELSCPSGCPEQCEVDCVTCSPVCNCNKPGAVCQDPRFIGGDGITFYFHGEKDQDFCLVSDSNLHINAHFIGKRNENMKRDFTWVQSLGILFDNRKFFIGAKPTSTWDDTVDRLILAVDGEPISLLDDEGAYWESQGLSITRSKSTNAVEIEAKGNFKIKAVVVPITEKESVIHKYGITQEDCFAHLDLSFKFYAVSGEVNGVLGQTYGENYVSRVKMGVGDAGFGGMDGRGVVCKR</sequence>
<feature type="signal peptide" evidence="2">
    <location>
        <begin position="1"/>
        <end position="24"/>
    </location>
</feature>
<feature type="region of interest" description="Disordered" evidence="1">
    <location>
        <begin position="70"/>
        <end position="164"/>
    </location>
</feature>
<proteinExistence type="predicted"/>
<dbReference type="AlphaFoldDB" id="A0AAW1XVC7"/>
<name>A0AAW1XVC7_RUBAR</name>
<keyword evidence="4" id="KW-1185">Reference proteome</keyword>
<dbReference type="Pfam" id="PF06830">
    <property type="entry name" value="Root_cap"/>
    <property type="match status" value="1"/>
</dbReference>
<evidence type="ECO:0000313" key="3">
    <source>
        <dbReference type="EMBL" id="KAK9939869.1"/>
    </source>
</evidence>
<keyword evidence="2" id="KW-0732">Signal</keyword>
<dbReference type="PRINTS" id="PR01217">
    <property type="entry name" value="PRICHEXTENSN"/>
</dbReference>
<comment type="caution">
    <text evidence="3">The sequence shown here is derived from an EMBL/GenBank/DDBJ whole genome shotgun (WGS) entry which is preliminary data.</text>
</comment>
<reference evidence="3 4" key="1">
    <citation type="journal article" date="2023" name="G3 (Bethesda)">
        <title>A chromosome-length genome assembly and annotation of blackberry (Rubus argutus, cv. 'Hillquist').</title>
        <authorList>
            <person name="Bruna T."/>
            <person name="Aryal R."/>
            <person name="Dudchenko O."/>
            <person name="Sargent D.J."/>
            <person name="Mead D."/>
            <person name="Buti M."/>
            <person name="Cavallini A."/>
            <person name="Hytonen T."/>
            <person name="Andres J."/>
            <person name="Pham M."/>
            <person name="Weisz D."/>
            <person name="Mascagni F."/>
            <person name="Usai G."/>
            <person name="Natali L."/>
            <person name="Bassil N."/>
            <person name="Fernandez G.E."/>
            <person name="Lomsadze A."/>
            <person name="Armour M."/>
            <person name="Olukolu B."/>
            <person name="Poorten T."/>
            <person name="Britton C."/>
            <person name="Davik J."/>
            <person name="Ashrafi H."/>
            <person name="Aiden E.L."/>
            <person name="Borodovsky M."/>
            <person name="Worthington M."/>
        </authorList>
    </citation>
    <scope>NUCLEOTIDE SEQUENCE [LARGE SCALE GENOMIC DNA]</scope>
    <source>
        <strain evidence="3">PI 553951</strain>
    </source>
</reference>
<dbReference type="PANTHER" id="PTHR31656">
    <property type="entry name" value="ROOT CAP DOMAIN-CONTAINING PROTEIN"/>
    <property type="match status" value="1"/>
</dbReference>
<feature type="chain" id="PRO_5043677011" evidence="2">
    <location>
        <begin position="25"/>
        <end position="421"/>
    </location>
</feature>
<dbReference type="Proteomes" id="UP001457282">
    <property type="component" value="Unassembled WGS sequence"/>
</dbReference>
<protein>
    <submittedName>
        <fullName evidence="3">Uncharacterized protein</fullName>
    </submittedName>
</protein>
<dbReference type="EMBL" id="JBEDUW010000003">
    <property type="protein sequence ID" value="KAK9939869.1"/>
    <property type="molecule type" value="Genomic_DNA"/>
</dbReference>
<evidence type="ECO:0000313" key="4">
    <source>
        <dbReference type="Proteomes" id="UP001457282"/>
    </source>
</evidence>
<dbReference type="InterPro" id="IPR009646">
    <property type="entry name" value="Root_cap"/>
</dbReference>
<evidence type="ECO:0000256" key="1">
    <source>
        <dbReference type="SAM" id="MobiDB-lite"/>
    </source>
</evidence>
<accession>A0AAW1XVC7</accession>